<dbReference type="EMBL" id="JBHUOZ010000003">
    <property type="protein sequence ID" value="MFD2922103.1"/>
    <property type="molecule type" value="Genomic_DNA"/>
</dbReference>
<dbReference type="PROSITE" id="PS52016">
    <property type="entry name" value="TONB_DEPENDENT_REC_3"/>
    <property type="match status" value="1"/>
</dbReference>
<evidence type="ECO:0000256" key="8">
    <source>
        <dbReference type="ARBA" id="ARBA00023065"/>
    </source>
</evidence>
<protein>
    <submittedName>
        <fullName evidence="14">TonB-dependent receptor</fullName>
    </submittedName>
</protein>
<feature type="domain" description="TonB-dependent receptor plug" evidence="13">
    <location>
        <begin position="44"/>
        <end position="152"/>
    </location>
</feature>
<evidence type="ECO:0000256" key="1">
    <source>
        <dbReference type="ARBA" id="ARBA00004571"/>
    </source>
</evidence>
<keyword evidence="10 11" id="KW-0998">Cell outer membrane</keyword>
<keyword evidence="2 11" id="KW-0813">Transport</keyword>
<dbReference type="PANTHER" id="PTHR32552:SF68">
    <property type="entry name" value="FERRICHROME OUTER MEMBRANE TRANSPORTER_PHAGE RECEPTOR"/>
    <property type="match status" value="1"/>
</dbReference>
<keyword evidence="14" id="KW-0675">Receptor</keyword>
<dbReference type="InterPro" id="IPR037066">
    <property type="entry name" value="Plug_dom_sf"/>
</dbReference>
<evidence type="ECO:0000313" key="14">
    <source>
        <dbReference type="EMBL" id="MFD2922103.1"/>
    </source>
</evidence>
<evidence type="ECO:0000256" key="7">
    <source>
        <dbReference type="ARBA" id="ARBA00023004"/>
    </source>
</evidence>
<accession>A0ABW6AED2</accession>
<evidence type="ECO:0000256" key="5">
    <source>
        <dbReference type="ARBA" id="ARBA00022692"/>
    </source>
</evidence>
<keyword evidence="9 11" id="KW-0472">Membrane</keyword>
<evidence type="ECO:0000259" key="13">
    <source>
        <dbReference type="Pfam" id="PF07715"/>
    </source>
</evidence>
<keyword evidence="8" id="KW-0406">Ion transport</keyword>
<sequence>MKRILLTLSYLGVAGILHAQQTTAVADSFYQLSPIEVKAIRAGEKTPFTKTNLNKAAIQKLNQGQDIPFVLNRTPSVVVSSDAGTGIGYTGLRIRGTDATRINITLNGIPYNDAESQGTFFVNLPDFTSSVNSIQIQRGVGTSSNGTGAFGATVSLSTNEVNEKPYAELNNSYGSFNTWKNTVKVGSGLINNAFTLDARLSRIASDGYIDRASSDLQAFYLSGAYLRERTTLRLNVFSGKEKTYQAWNGISASRLKNDRTYNPAGTDKPGEPYDNETDNYNQTHYQLFLDHQVNSRWHLNTAFFLTRGKGYYENYKGEQLLSEYRVPDVVLGDTTITSTDLVRQKWLDNYFYGQIFSIRYKQEKHEITLGGGWSRYTGDHIGKVIWAKYGFDNGYIYYNNPANKTDINGFAKWQYSFTNAWSLFTDIQYRYVQHQMKGFEDNPTLQVKRKFNFVNPKIGINYLVNGWNAFVSYAAANKEPNRDDFEAGVLSQPKHEQLHDFEAGVEKRTDKFYAAANLYYMLYKNQLVLTGQINDVGAATRINVPDSYRTGIELQAGYIFSTWANINANATFSRNKIKAFTEYVEDYDADWNKLGYFGIAHENTSIAFSPAVIAGYDLNFLPAKNLEFSLLGKYVGKQYLDNTQNKTRSLNDFYTQDIRAILTLKNKFFKQWYIIGQVNNVLNKKYEPNGWNYAYRLDGTVGADNGYYPMAGTNFMIGVNISL</sequence>
<evidence type="ECO:0000256" key="10">
    <source>
        <dbReference type="ARBA" id="ARBA00023237"/>
    </source>
</evidence>
<feature type="chain" id="PRO_5045144254" evidence="12">
    <location>
        <begin position="20"/>
        <end position="723"/>
    </location>
</feature>
<evidence type="ECO:0000313" key="15">
    <source>
        <dbReference type="Proteomes" id="UP001597511"/>
    </source>
</evidence>
<dbReference type="InterPro" id="IPR036942">
    <property type="entry name" value="Beta-barrel_TonB_sf"/>
</dbReference>
<evidence type="ECO:0000256" key="3">
    <source>
        <dbReference type="ARBA" id="ARBA00022452"/>
    </source>
</evidence>
<name>A0ABW6AED2_9BACT</name>
<dbReference type="SUPFAM" id="SSF56935">
    <property type="entry name" value="Porins"/>
    <property type="match status" value="1"/>
</dbReference>
<proteinExistence type="inferred from homology"/>
<organism evidence="14 15">
    <name type="scientific">Terrimonas rubra</name>
    <dbReference type="NCBI Taxonomy" id="1035890"/>
    <lineage>
        <taxon>Bacteria</taxon>
        <taxon>Pseudomonadati</taxon>
        <taxon>Bacteroidota</taxon>
        <taxon>Chitinophagia</taxon>
        <taxon>Chitinophagales</taxon>
        <taxon>Chitinophagaceae</taxon>
        <taxon>Terrimonas</taxon>
    </lineage>
</organism>
<keyword evidence="7" id="KW-0408">Iron</keyword>
<dbReference type="Gene3D" id="2.170.130.10">
    <property type="entry name" value="TonB-dependent receptor, plug domain"/>
    <property type="match status" value="1"/>
</dbReference>
<dbReference type="Gene3D" id="2.40.170.20">
    <property type="entry name" value="TonB-dependent receptor, beta-barrel domain"/>
    <property type="match status" value="1"/>
</dbReference>
<feature type="signal peptide" evidence="12">
    <location>
        <begin position="1"/>
        <end position="19"/>
    </location>
</feature>
<keyword evidence="4" id="KW-0410">Iron transport</keyword>
<evidence type="ECO:0000256" key="12">
    <source>
        <dbReference type="SAM" id="SignalP"/>
    </source>
</evidence>
<evidence type="ECO:0000256" key="4">
    <source>
        <dbReference type="ARBA" id="ARBA00022496"/>
    </source>
</evidence>
<dbReference type="RefSeq" id="WP_386103486.1">
    <property type="nucleotide sequence ID" value="NZ_JBHUOZ010000003.1"/>
</dbReference>
<comment type="subcellular location">
    <subcellularLocation>
        <location evidence="1 11">Cell outer membrane</location>
        <topology evidence="1 11">Multi-pass membrane protein</topology>
    </subcellularLocation>
</comment>
<keyword evidence="6 12" id="KW-0732">Signal</keyword>
<comment type="similarity">
    <text evidence="11">Belongs to the TonB-dependent receptor family.</text>
</comment>
<keyword evidence="15" id="KW-1185">Reference proteome</keyword>
<dbReference type="InterPro" id="IPR039426">
    <property type="entry name" value="TonB-dep_rcpt-like"/>
</dbReference>
<keyword evidence="5 11" id="KW-0812">Transmembrane</keyword>
<comment type="caution">
    <text evidence="14">The sequence shown here is derived from an EMBL/GenBank/DDBJ whole genome shotgun (WGS) entry which is preliminary data.</text>
</comment>
<gene>
    <name evidence="14" type="ORF">ACFS6H_20455</name>
</gene>
<reference evidence="15" key="1">
    <citation type="journal article" date="2019" name="Int. J. Syst. Evol. Microbiol.">
        <title>The Global Catalogue of Microorganisms (GCM) 10K type strain sequencing project: providing services to taxonomists for standard genome sequencing and annotation.</title>
        <authorList>
            <consortium name="The Broad Institute Genomics Platform"/>
            <consortium name="The Broad Institute Genome Sequencing Center for Infectious Disease"/>
            <person name="Wu L."/>
            <person name="Ma J."/>
        </authorList>
    </citation>
    <scope>NUCLEOTIDE SEQUENCE [LARGE SCALE GENOMIC DNA]</scope>
    <source>
        <strain evidence="15">KCTC 23299</strain>
    </source>
</reference>
<evidence type="ECO:0000256" key="9">
    <source>
        <dbReference type="ARBA" id="ARBA00023136"/>
    </source>
</evidence>
<evidence type="ECO:0000256" key="11">
    <source>
        <dbReference type="PROSITE-ProRule" id="PRU01360"/>
    </source>
</evidence>
<evidence type="ECO:0000256" key="2">
    <source>
        <dbReference type="ARBA" id="ARBA00022448"/>
    </source>
</evidence>
<dbReference type="Pfam" id="PF07715">
    <property type="entry name" value="Plug"/>
    <property type="match status" value="1"/>
</dbReference>
<evidence type="ECO:0000256" key="6">
    <source>
        <dbReference type="ARBA" id="ARBA00022729"/>
    </source>
</evidence>
<dbReference type="InterPro" id="IPR012910">
    <property type="entry name" value="Plug_dom"/>
</dbReference>
<dbReference type="PANTHER" id="PTHR32552">
    <property type="entry name" value="FERRICHROME IRON RECEPTOR-RELATED"/>
    <property type="match status" value="1"/>
</dbReference>
<keyword evidence="3 11" id="KW-1134">Transmembrane beta strand</keyword>
<dbReference type="Proteomes" id="UP001597511">
    <property type="component" value="Unassembled WGS sequence"/>
</dbReference>